<evidence type="ECO:0000259" key="6">
    <source>
        <dbReference type="PROSITE" id="PS51192"/>
    </source>
</evidence>
<dbReference type="Gene3D" id="1.20.120.1080">
    <property type="match status" value="1"/>
</dbReference>
<dbReference type="SMART" id="SM00847">
    <property type="entry name" value="HA2"/>
    <property type="match status" value="1"/>
</dbReference>
<dbReference type="InterPro" id="IPR013689">
    <property type="entry name" value="RNA_helicase_ATP-dep_HrpB_C"/>
</dbReference>
<dbReference type="InterPro" id="IPR027417">
    <property type="entry name" value="P-loop_NTPase"/>
</dbReference>
<dbReference type="Pfam" id="PF08482">
    <property type="entry name" value="HrpB_C"/>
    <property type="match status" value="1"/>
</dbReference>
<evidence type="ECO:0000259" key="7">
    <source>
        <dbReference type="PROSITE" id="PS51194"/>
    </source>
</evidence>
<evidence type="ECO:0000313" key="9">
    <source>
        <dbReference type="Proteomes" id="UP001595776"/>
    </source>
</evidence>
<dbReference type="PROSITE" id="PS51194">
    <property type="entry name" value="HELICASE_CTER"/>
    <property type="match status" value="1"/>
</dbReference>
<proteinExistence type="predicted"/>
<dbReference type="PIRSF" id="PIRSF005496">
    <property type="entry name" value="ATP_hel_hrpB"/>
    <property type="match status" value="1"/>
</dbReference>
<dbReference type="RefSeq" id="WP_068152601.1">
    <property type="nucleotide sequence ID" value="NZ_JBHSCR010000003.1"/>
</dbReference>
<dbReference type="CDD" id="cd18791">
    <property type="entry name" value="SF2_C_RHA"/>
    <property type="match status" value="1"/>
</dbReference>
<keyword evidence="1" id="KW-0547">Nucleotide-binding</keyword>
<dbReference type="InterPro" id="IPR014001">
    <property type="entry name" value="Helicase_ATP-bd"/>
</dbReference>
<evidence type="ECO:0000256" key="1">
    <source>
        <dbReference type="ARBA" id="ARBA00022741"/>
    </source>
</evidence>
<dbReference type="InterPro" id="IPR010225">
    <property type="entry name" value="HrpB"/>
</dbReference>
<dbReference type="PANTHER" id="PTHR43519:SF1">
    <property type="entry name" value="ATP-DEPENDENT RNA HELICASE HRPB"/>
    <property type="match status" value="1"/>
</dbReference>
<dbReference type="PROSITE" id="PS51192">
    <property type="entry name" value="HELICASE_ATP_BIND_1"/>
    <property type="match status" value="1"/>
</dbReference>
<dbReference type="Proteomes" id="UP001595776">
    <property type="component" value="Unassembled WGS sequence"/>
</dbReference>
<dbReference type="SMART" id="SM00490">
    <property type="entry name" value="HELICc"/>
    <property type="match status" value="1"/>
</dbReference>
<dbReference type="PANTHER" id="PTHR43519">
    <property type="entry name" value="ATP-DEPENDENT RNA HELICASE HRPB"/>
    <property type="match status" value="1"/>
</dbReference>
<keyword evidence="2 8" id="KW-0378">Hydrolase</keyword>
<dbReference type="EMBL" id="JBHSCR010000003">
    <property type="protein sequence ID" value="MFC4347283.1"/>
    <property type="molecule type" value="Genomic_DNA"/>
</dbReference>
<sequence>MTKAPSPLPIDAVLPQLQETLRESAFAVLVAAPGAGKTTRVPLHLLSANWRAGGRIIMLEPRRIAARAAAHFMARTLGEEVGETVGYRVRLDTRVSARTQIEVVTEGVFTRMILDDPELTGVAAVIFDEFHERSLDGDLGLALALDSAVLRDDLRILIMSATLDATRMSKLLSDAPLIESEGRAFPVETRYVPMRPDVRMEDHVVSTVMKALREEHGSILVFLPGEAEIRRVAERLMGQVADTTDIAPLYGRLTPKEQDRAIAPARAGRRKVVLATTIAQTSLTIEGIRVVIDSGLARVPVYEPATALTRLETRRISQAAATQRQGRAGRTEDGVCYRLWARGQTAALPAFDTPEILAADLAPLALSLASWGVTDPAQMQFVDQPPAPAWAEATALLSSLDATDGSGQITDEGRALAAFPLHPRLAHMIHRAGTGSNAQQAAELAALVSEHGLGGDAIDLEERLHRFLNDGSPRTKDAKALARRWAKLAGCGQGPRETMSIGQMLANAYPDRLAQAAGSRGRYRLVNGRAASLPETHALAKHKYLVVTDITGQAANGRIRAAAPIDIQEIEETFAGHITEETRLEFDAGSRSVRARRVRAIGQVILADATARVEDTEAAADILCQGIQDLGAGALPWSKGQQALRARVTYLHEKLGAPWPDLSDKALGEDVASWLAPYLSGVTAISKITPDMLEGTLSALLPWELRSQIDTLLPSHFQAPTGSRIPINYAHETAPAIEVRVQELFGLTTHPAIMGGKVPLLLILLSPAHRPIQMTQDLPGFWQGSWAAVAKDMKGRYPRHFWPDDPAGAEATARAKPRGT</sequence>
<dbReference type="SUPFAM" id="SSF52540">
    <property type="entry name" value="P-loop containing nucleoside triphosphate hydrolases"/>
    <property type="match status" value="1"/>
</dbReference>
<keyword evidence="9" id="KW-1185">Reference proteome</keyword>
<evidence type="ECO:0000313" key="8">
    <source>
        <dbReference type="EMBL" id="MFC4347283.1"/>
    </source>
</evidence>
<keyword evidence="4" id="KW-0067">ATP-binding</keyword>
<evidence type="ECO:0000256" key="3">
    <source>
        <dbReference type="ARBA" id="ARBA00022806"/>
    </source>
</evidence>
<keyword evidence="3 8" id="KW-0347">Helicase</keyword>
<feature type="domain" description="Helicase ATP-binding" evidence="6">
    <location>
        <begin position="18"/>
        <end position="181"/>
    </location>
</feature>
<dbReference type="Pfam" id="PF04408">
    <property type="entry name" value="WHD_HA2"/>
    <property type="match status" value="1"/>
</dbReference>
<dbReference type="GO" id="GO:0003724">
    <property type="term" value="F:RNA helicase activity"/>
    <property type="evidence" value="ECO:0007669"/>
    <property type="project" value="UniProtKB-EC"/>
</dbReference>
<dbReference type="EC" id="3.6.4.13" evidence="8"/>
<comment type="caution">
    <text evidence="8">The sequence shown here is derived from an EMBL/GenBank/DDBJ whole genome shotgun (WGS) entry which is preliminary data.</text>
</comment>
<accession>A0ABV8U903</accession>
<dbReference type="InterPro" id="IPR001650">
    <property type="entry name" value="Helicase_C-like"/>
</dbReference>
<evidence type="ECO:0000256" key="4">
    <source>
        <dbReference type="ARBA" id="ARBA00022840"/>
    </source>
</evidence>
<dbReference type="CDD" id="cd17990">
    <property type="entry name" value="DEXHc_HrpB"/>
    <property type="match status" value="1"/>
</dbReference>
<dbReference type="InterPro" id="IPR011545">
    <property type="entry name" value="DEAD/DEAH_box_helicase_dom"/>
</dbReference>
<dbReference type="Gene3D" id="3.40.50.300">
    <property type="entry name" value="P-loop containing nucleotide triphosphate hydrolases"/>
    <property type="match status" value="2"/>
</dbReference>
<dbReference type="Pfam" id="PF00270">
    <property type="entry name" value="DEAD"/>
    <property type="match status" value="1"/>
</dbReference>
<evidence type="ECO:0000256" key="5">
    <source>
        <dbReference type="SAM" id="MobiDB-lite"/>
    </source>
</evidence>
<dbReference type="GO" id="GO:0016787">
    <property type="term" value="F:hydrolase activity"/>
    <property type="evidence" value="ECO:0007669"/>
    <property type="project" value="UniProtKB-KW"/>
</dbReference>
<feature type="region of interest" description="Disordered" evidence="5">
    <location>
        <begin position="801"/>
        <end position="820"/>
    </location>
</feature>
<evidence type="ECO:0000256" key="2">
    <source>
        <dbReference type="ARBA" id="ARBA00022801"/>
    </source>
</evidence>
<reference evidence="9" key="1">
    <citation type="journal article" date="2019" name="Int. J. Syst. Evol. Microbiol.">
        <title>The Global Catalogue of Microorganisms (GCM) 10K type strain sequencing project: providing services to taxonomists for standard genome sequencing and annotation.</title>
        <authorList>
            <consortium name="The Broad Institute Genomics Platform"/>
            <consortium name="The Broad Institute Genome Sequencing Center for Infectious Disease"/>
            <person name="Wu L."/>
            <person name="Ma J."/>
        </authorList>
    </citation>
    <scope>NUCLEOTIDE SEQUENCE [LARGE SCALE GENOMIC DNA]</scope>
    <source>
        <strain evidence="9">CGMCC 1.15304</strain>
    </source>
</reference>
<dbReference type="Pfam" id="PF00271">
    <property type="entry name" value="Helicase_C"/>
    <property type="match status" value="1"/>
</dbReference>
<dbReference type="NCBIfam" id="TIGR01970">
    <property type="entry name" value="DEAH_box_HrpB"/>
    <property type="match status" value="1"/>
</dbReference>
<protein>
    <submittedName>
        <fullName evidence="8">ATP-dependent helicase HrpB</fullName>
        <ecNumber evidence="8">3.6.4.13</ecNumber>
    </submittedName>
</protein>
<feature type="domain" description="Helicase C-terminal" evidence="7">
    <location>
        <begin position="204"/>
        <end position="372"/>
    </location>
</feature>
<dbReference type="InterPro" id="IPR007502">
    <property type="entry name" value="Helicase-assoc_dom"/>
</dbReference>
<dbReference type="InterPro" id="IPR048333">
    <property type="entry name" value="HA2_WH"/>
</dbReference>
<organism evidence="8 9">
    <name type="scientific">Kordiimonas lipolytica</name>
    <dbReference type="NCBI Taxonomy" id="1662421"/>
    <lineage>
        <taxon>Bacteria</taxon>
        <taxon>Pseudomonadati</taxon>
        <taxon>Pseudomonadota</taxon>
        <taxon>Alphaproteobacteria</taxon>
        <taxon>Kordiimonadales</taxon>
        <taxon>Kordiimonadaceae</taxon>
        <taxon>Kordiimonas</taxon>
    </lineage>
</organism>
<gene>
    <name evidence="8" type="primary">hrpB</name>
    <name evidence="8" type="ORF">ACFO5Q_05450</name>
</gene>
<dbReference type="SMART" id="SM00487">
    <property type="entry name" value="DEXDc"/>
    <property type="match status" value="1"/>
</dbReference>
<name>A0ABV8U903_9PROT</name>
<dbReference type="InterPro" id="IPR049614">
    <property type="entry name" value="HrpB_DEXH"/>
</dbReference>